<dbReference type="Proteomes" id="UP001595886">
    <property type="component" value="Unassembled WGS sequence"/>
</dbReference>
<name>A0ABV9QQA0_9GAMM</name>
<protein>
    <submittedName>
        <fullName evidence="1">Uncharacterized protein</fullName>
    </submittedName>
</protein>
<gene>
    <name evidence="1" type="ORF">ACFO6Q_02305</name>
</gene>
<dbReference type="RefSeq" id="WP_380018882.1">
    <property type="nucleotide sequence ID" value="NZ_JBHSHD010000003.1"/>
</dbReference>
<dbReference type="EMBL" id="JBHSHD010000003">
    <property type="protein sequence ID" value="MFC4819137.1"/>
    <property type="molecule type" value="Genomic_DNA"/>
</dbReference>
<organism evidence="1 2">
    <name type="scientific">Dokdonella ginsengisoli</name>
    <dbReference type="NCBI Taxonomy" id="363846"/>
    <lineage>
        <taxon>Bacteria</taxon>
        <taxon>Pseudomonadati</taxon>
        <taxon>Pseudomonadota</taxon>
        <taxon>Gammaproteobacteria</taxon>
        <taxon>Lysobacterales</taxon>
        <taxon>Rhodanobacteraceae</taxon>
        <taxon>Dokdonella</taxon>
    </lineage>
</organism>
<keyword evidence="2" id="KW-1185">Reference proteome</keyword>
<comment type="caution">
    <text evidence="1">The sequence shown here is derived from an EMBL/GenBank/DDBJ whole genome shotgun (WGS) entry which is preliminary data.</text>
</comment>
<sequence length="607" mass="65345">MSAKTSNAVAKSYDPAMREIAEHSLFRSGARDRAMLDTLREADRSTAIDFDQKPWGLLYGALINSLGASPSNFQLVYPFTPWTWATQNVGYIGAAQYDFCSAAPQWSAIGMYASSADRVNMAYQEFLNVIPAATDDPKLRDQLRQAADALTTATNGYTTVNNQARQAYADDPDVVDNKPSFTAWLGTTSGRGWSIQLDAAYKKAAQAQLNYDALVDQANTPGLGDAQKQFANQDFYARLNDPGLSKAPLVPNFHIAQSASAWVDAVKAGTGPAGGTMGFTARDQAYDYSKTWAGGAVSIPKLFWEVQVSGKWERVTEFESDNELEVSLEFEALDLIQIQPSDWYNGAFVRSKANGPFVRGYSADGGDGTQAVFGKNGFFNALKTGMYVGYKPNFTIRTSKATYQSFYEKFKVATGLRIGPFTISAEGGSESAGWTASSQGQTFSGTTTSDAPLILGVSIARMPADNAVEQGGAYAEPVGDAYTFAGGEGDLVARNVTQAQAEALGAHWYAPKAPQLLTSLRKIRVSEEAYPGAEALNAPDADMQTFPAGNFAISVLPPLNLVNGGPNTGKLYRLRAVNALTSQPVDLRYLRFVGISHITGAARFTDQ</sequence>
<proteinExistence type="predicted"/>
<evidence type="ECO:0000313" key="1">
    <source>
        <dbReference type="EMBL" id="MFC4819137.1"/>
    </source>
</evidence>
<accession>A0ABV9QQA0</accession>
<reference evidence="2" key="1">
    <citation type="journal article" date="2019" name="Int. J. Syst. Evol. Microbiol.">
        <title>The Global Catalogue of Microorganisms (GCM) 10K type strain sequencing project: providing services to taxonomists for standard genome sequencing and annotation.</title>
        <authorList>
            <consortium name="The Broad Institute Genomics Platform"/>
            <consortium name="The Broad Institute Genome Sequencing Center for Infectious Disease"/>
            <person name="Wu L."/>
            <person name="Ma J."/>
        </authorList>
    </citation>
    <scope>NUCLEOTIDE SEQUENCE [LARGE SCALE GENOMIC DNA]</scope>
    <source>
        <strain evidence="2">CCUG 30340</strain>
    </source>
</reference>
<evidence type="ECO:0000313" key="2">
    <source>
        <dbReference type="Proteomes" id="UP001595886"/>
    </source>
</evidence>